<evidence type="ECO:0000256" key="2">
    <source>
        <dbReference type="SAM" id="MobiDB-lite"/>
    </source>
</evidence>
<keyword evidence="4" id="KW-1185">Reference proteome</keyword>
<protein>
    <recommendedName>
        <fullName evidence="5">F-box domain-containing protein</fullName>
    </recommendedName>
</protein>
<name>A0AAD6ZLE6_9AGAR</name>
<gene>
    <name evidence="3" type="ORF">DFH08DRAFT_816295</name>
</gene>
<comment type="caution">
    <text evidence="3">The sequence shown here is derived from an EMBL/GenBank/DDBJ whole genome shotgun (WGS) entry which is preliminary data.</text>
</comment>
<feature type="coiled-coil region" evidence="1">
    <location>
        <begin position="75"/>
        <end position="102"/>
    </location>
</feature>
<sequence length="723" mass="80917">MEPASTVLTWPNPPIPIQVLAARKNETLSHNSEEIAQARLWLLTAEKELQCVEDSDSARREKLLESIDSSKCTDALEKTLVVVRAQEELRRLEERRAALIECIQVYRAAFSPHRVLPVDVLREIFTCCTYPSGRREPPRCVPADLNCVILGNLDIRQAISRVCSFWRFVAIHSPELWTNVRAVFGQAATEPLLRLLPHWLTRAQDSLLTLDFDLNTAWSAGLTLKRDKNDRLIADFLAQYSPRCRVIRTRFLRFPTPKPFLPSGPAASLETLVLNEISFTGPPLAPSAAPRIHSLTLKTLPLAALQALQTYIQWDHLQVFFADNLPRRCSVIYSILRRCTTLRMAKIAIFPDTDEEPLPIPYPEHQLSELRFLRLRTDYLSNSARFLTGITAHSLTELTIHVLTANDQKIPHPPRLPNLRLLTLDLKYDAATDAEVIPWLRAAPALQEAYLLDYIPLRNVLAKFASGILLPSVKTLVLGAADLSFLVEMLEARQQDPLNSTISELGFINVCFRESDWKLESHAADALVRLFNAGVFVASAAEKPELELGTLADPPSRTRAFDTSLGVADFDDSDMSLGDDREVCTSQPFKDEDLAMYGRLLSLLPAYPNIYKLAIGLPASSRPPRTTCKKAASTPSVSSPRNFNLVRHGTGPNTPSKSLRWRQGGNVHTTRRAALPRTSRIILESSCGIRACTDKRVLSEEFFKPSIVVQTIDGSNQFEARNS</sequence>
<organism evidence="3 4">
    <name type="scientific">Mycena albidolilacea</name>
    <dbReference type="NCBI Taxonomy" id="1033008"/>
    <lineage>
        <taxon>Eukaryota</taxon>
        <taxon>Fungi</taxon>
        <taxon>Dikarya</taxon>
        <taxon>Basidiomycota</taxon>
        <taxon>Agaricomycotina</taxon>
        <taxon>Agaricomycetes</taxon>
        <taxon>Agaricomycetidae</taxon>
        <taxon>Agaricales</taxon>
        <taxon>Marasmiineae</taxon>
        <taxon>Mycenaceae</taxon>
        <taxon>Mycena</taxon>
    </lineage>
</organism>
<keyword evidence="1" id="KW-0175">Coiled coil</keyword>
<dbReference type="AlphaFoldDB" id="A0AAD6ZLE6"/>
<feature type="compositionally biased region" description="Polar residues" evidence="2">
    <location>
        <begin position="633"/>
        <end position="642"/>
    </location>
</feature>
<evidence type="ECO:0000313" key="3">
    <source>
        <dbReference type="EMBL" id="KAJ7327446.1"/>
    </source>
</evidence>
<accession>A0AAD6ZLE6</accession>
<proteinExistence type="predicted"/>
<dbReference type="Proteomes" id="UP001218218">
    <property type="component" value="Unassembled WGS sequence"/>
</dbReference>
<evidence type="ECO:0000256" key="1">
    <source>
        <dbReference type="SAM" id="Coils"/>
    </source>
</evidence>
<evidence type="ECO:0000313" key="4">
    <source>
        <dbReference type="Proteomes" id="UP001218218"/>
    </source>
</evidence>
<feature type="region of interest" description="Disordered" evidence="2">
    <location>
        <begin position="625"/>
        <end position="666"/>
    </location>
</feature>
<dbReference type="EMBL" id="JARIHO010000041">
    <property type="protein sequence ID" value="KAJ7327446.1"/>
    <property type="molecule type" value="Genomic_DNA"/>
</dbReference>
<reference evidence="3" key="1">
    <citation type="submission" date="2023-03" db="EMBL/GenBank/DDBJ databases">
        <title>Massive genome expansion in bonnet fungi (Mycena s.s.) driven by repeated elements and novel gene families across ecological guilds.</title>
        <authorList>
            <consortium name="Lawrence Berkeley National Laboratory"/>
            <person name="Harder C.B."/>
            <person name="Miyauchi S."/>
            <person name="Viragh M."/>
            <person name="Kuo A."/>
            <person name="Thoen E."/>
            <person name="Andreopoulos B."/>
            <person name="Lu D."/>
            <person name="Skrede I."/>
            <person name="Drula E."/>
            <person name="Henrissat B."/>
            <person name="Morin E."/>
            <person name="Kohler A."/>
            <person name="Barry K."/>
            <person name="LaButti K."/>
            <person name="Morin E."/>
            <person name="Salamov A."/>
            <person name="Lipzen A."/>
            <person name="Mereny Z."/>
            <person name="Hegedus B."/>
            <person name="Baldrian P."/>
            <person name="Stursova M."/>
            <person name="Weitz H."/>
            <person name="Taylor A."/>
            <person name="Grigoriev I.V."/>
            <person name="Nagy L.G."/>
            <person name="Martin F."/>
            <person name="Kauserud H."/>
        </authorList>
    </citation>
    <scope>NUCLEOTIDE SEQUENCE</scope>
    <source>
        <strain evidence="3">CBHHK002</strain>
    </source>
</reference>
<evidence type="ECO:0008006" key="5">
    <source>
        <dbReference type="Google" id="ProtNLM"/>
    </source>
</evidence>